<dbReference type="OrthoDB" id="1923285at2759"/>
<reference evidence="2" key="1">
    <citation type="submission" date="2021-02" db="EMBL/GenBank/DDBJ databases">
        <title>First Annotated Genome of the Yellow-green Alga Tribonema minus.</title>
        <authorList>
            <person name="Mahan K.M."/>
        </authorList>
    </citation>
    <scope>NUCLEOTIDE SEQUENCE</scope>
    <source>
        <strain evidence="2">UTEX B ZZ1240</strain>
    </source>
</reference>
<evidence type="ECO:0000256" key="1">
    <source>
        <dbReference type="SAM" id="MobiDB-lite"/>
    </source>
</evidence>
<proteinExistence type="predicted"/>
<comment type="caution">
    <text evidence="2">The sequence shown here is derived from an EMBL/GenBank/DDBJ whole genome shotgun (WGS) entry which is preliminary data.</text>
</comment>
<dbReference type="AlphaFoldDB" id="A0A835Z2V5"/>
<keyword evidence="3" id="KW-1185">Reference proteome</keyword>
<gene>
    <name evidence="2" type="ORF">JKP88DRAFT_255037</name>
</gene>
<feature type="region of interest" description="Disordered" evidence="1">
    <location>
        <begin position="233"/>
        <end position="257"/>
    </location>
</feature>
<protein>
    <submittedName>
        <fullName evidence="2">Uncharacterized protein</fullName>
    </submittedName>
</protein>
<dbReference type="SUPFAM" id="SSF53474">
    <property type="entry name" value="alpha/beta-Hydrolases"/>
    <property type="match status" value="1"/>
</dbReference>
<evidence type="ECO:0000313" key="2">
    <source>
        <dbReference type="EMBL" id="KAG5185219.1"/>
    </source>
</evidence>
<dbReference type="InterPro" id="IPR029058">
    <property type="entry name" value="AB_hydrolase_fold"/>
</dbReference>
<accession>A0A835Z2V5</accession>
<organism evidence="2 3">
    <name type="scientific">Tribonema minus</name>
    <dbReference type="NCBI Taxonomy" id="303371"/>
    <lineage>
        <taxon>Eukaryota</taxon>
        <taxon>Sar</taxon>
        <taxon>Stramenopiles</taxon>
        <taxon>Ochrophyta</taxon>
        <taxon>PX clade</taxon>
        <taxon>Xanthophyceae</taxon>
        <taxon>Tribonematales</taxon>
        <taxon>Tribonemataceae</taxon>
        <taxon>Tribonema</taxon>
    </lineage>
</organism>
<sequence>MSALSHSRQAADAACTSTRLEPRGLLLIGDRGVTAEAYAPLMDAVRALAGRAFGPAGLFDLDPLLVTMPYEEGATTEAALGSAVRIMAQRDAQYWAVVGHREGAEVANLLAAAMHPCVNLLGLRDGQPHCNTYIPPSHRRSSAPPQPRVKLLALLDGAPHFDVGAALRDKNLVCLVATPPAAATAEQCHTAATAEPCDAADATEQCHAGDVAAALAAQLQRHPGDVVRVAMPPLLDSGGGGGGTGAATGGGTGAAPGGGSETFQRLVQSLVQGLATLPYPEVMAEVAPYLLSNSQVKVEATTRGYNRWLTFAPANNGAVRASLLFLQGVAVPIEAYAGFGQRLAALGYVCVIAAAPGRDAGNLSQEAITEASQHLNFMCASPWLAMPALIVATRLPLPNAQIMDAHADISSGNWFIGGHSGAGAAASGWMLSNLDLLAEGGATRAPIAGPPGNPKRVWGLLLLSGGVYANFKDDERARRIPILQVVGTRDGGYRREPDSLTYYMKRHILPFAPASSVTLVPIELTARLLTALQGGTHYGFGYFGYKAPFLLGWISREQQQQAAAEAADAWMRGVMGRA</sequence>
<name>A0A835Z2V5_9STRA</name>
<feature type="compositionally biased region" description="Gly residues" evidence="1">
    <location>
        <begin position="237"/>
        <end position="257"/>
    </location>
</feature>
<dbReference type="Gene3D" id="3.40.50.1820">
    <property type="entry name" value="alpha/beta hydrolase"/>
    <property type="match status" value="1"/>
</dbReference>
<evidence type="ECO:0000313" key="3">
    <source>
        <dbReference type="Proteomes" id="UP000664859"/>
    </source>
</evidence>
<dbReference type="EMBL" id="JAFCMP010000137">
    <property type="protein sequence ID" value="KAG5185219.1"/>
    <property type="molecule type" value="Genomic_DNA"/>
</dbReference>
<dbReference type="Proteomes" id="UP000664859">
    <property type="component" value="Unassembled WGS sequence"/>
</dbReference>